<evidence type="ECO:0000256" key="3">
    <source>
        <dbReference type="PIRSR" id="PIRSR613078-1"/>
    </source>
</evidence>
<evidence type="ECO:0000256" key="2">
    <source>
        <dbReference type="ARBA" id="ARBA00023235"/>
    </source>
</evidence>
<feature type="active site" description="Proton donor/acceptor" evidence="3">
    <location>
        <position position="85"/>
    </location>
</feature>
<dbReference type="PROSITE" id="PS00175">
    <property type="entry name" value="PG_MUTASE"/>
    <property type="match status" value="1"/>
</dbReference>
<dbReference type="PANTHER" id="PTHR48100">
    <property type="entry name" value="BROAD-SPECIFICITY PHOSPHATASE YOR283W-RELATED"/>
    <property type="match status" value="1"/>
</dbReference>
<feature type="binding site" evidence="4">
    <location>
        <begin position="12"/>
        <end position="19"/>
    </location>
    <ligand>
        <name>substrate</name>
    </ligand>
</feature>
<keyword evidence="2" id="KW-0413">Isomerase</keyword>
<evidence type="ECO:0000256" key="4">
    <source>
        <dbReference type="PIRSR" id="PIRSR613078-2"/>
    </source>
</evidence>
<dbReference type="Pfam" id="PF00300">
    <property type="entry name" value="His_Phos_1"/>
    <property type="match status" value="1"/>
</dbReference>
<dbReference type="InterPro" id="IPR029033">
    <property type="entry name" value="His_PPase_superfam"/>
</dbReference>
<dbReference type="PANTHER" id="PTHR48100:SF1">
    <property type="entry name" value="HISTIDINE PHOSPHATASE FAMILY PROTEIN-RELATED"/>
    <property type="match status" value="1"/>
</dbReference>
<feature type="binding site" evidence="4">
    <location>
        <position position="63"/>
    </location>
    <ligand>
        <name>substrate</name>
    </ligand>
</feature>
<dbReference type="InterPro" id="IPR050275">
    <property type="entry name" value="PGM_Phosphatase"/>
</dbReference>
<feature type="active site" description="Tele-phosphohistidine intermediate" evidence="3">
    <location>
        <position position="13"/>
    </location>
</feature>
<dbReference type="Proteomes" id="UP000319014">
    <property type="component" value="Unassembled WGS sequence"/>
</dbReference>
<dbReference type="RefSeq" id="WP_142662964.1">
    <property type="nucleotide sequence ID" value="NZ_FXTK01000006.1"/>
</dbReference>
<dbReference type="EMBL" id="FXTK01000006">
    <property type="protein sequence ID" value="SMO66698.1"/>
    <property type="molecule type" value="Genomic_DNA"/>
</dbReference>
<keyword evidence="1" id="KW-0324">Glycolysis</keyword>
<dbReference type="InterPro" id="IPR001345">
    <property type="entry name" value="PG/BPGM_mutase_AS"/>
</dbReference>
<evidence type="ECO:0000313" key="5">
    <source>
        <dbReference type="EMBL" id="SMO66698.1"/>
    </source>
</evidence>
<name>A0A521D4T4_9RHOB</name>
<proteinExistence type="predicted"/>
<dbReference type="InterPro" id="IPR013078">
    <property type="entry name" value="His_Pase_superF_clade-1"/>
</dbReference>
<dbReference type="AlphaFoldDB" id="A0A521D4T4"/>
<dbReference type="GO" id="GO:0016791">
    <property type="term" value="F:phosphatase activity"/>
    <property type="evidence" value="ECO:0007669"/>
    <property type="project" value="TreeGrafter"/>
</dbReference>
<protein>
    <submittedName>
        <fullName evidence="5">Probable phosphoglycerate mutase</fullName>
    </submittedName>
</protein>
<sequence length="188" mass="20224">MGLNLPALYVLRHGQTEWNLAGRFQGRSDSPLTALGRAQAGRQAELVAALPDDLLRFSSPAGRAVETARIVFRGRAFMQDDRLHEIDVGDFTGSSEADLRAAHPAIFADGGIGWYDRTPNGEGFAALEARVRDFLADLDGPAVIVTHGITLRMICALVMGLPAARMAEIEMTQGALHHIGAGTHRITL</sequence>
<reference evidence="5 6" key="1">
    <citation type="submission" date="2017-05" db="EMBL/GenBank/DDBJ databases">
        <authorList>
            <person name="Varghese N."/>
            <person name="Submissions S."/>
        </authorList>
    </citation>
    <scope>NUCLEOTIDE SEQUENCE [LARGE SCALE GENOMIC DNA]</scope>
    <source>
        <strain evidence="5 6">DSM 100094</strain>
    </source>
</reference>
<dbReference type="CDD" id="cd07067">
    <property type="entry name" value="HP_PGM_like"/>
    <property type="match status" value="1"/>
</dbReference>
<dbReference type="SUPFAM" id="SSF53254">
    <property type="entry name" value="Phosphoglycerate mutase-like"/>
    <property type="match status" value="1"/>
</dbReference>
<organism evidence="5 6">
    <name type="scientific">Paracoccus laeviglucosivorans</name>
    <dbReference type="NCBI Taxonomy" id="1197861"/>
    <lineage>
        <taxon>Bacteria</taxon>
        <taxon>Pseudomonadati</taxon>
        <taxon>Pseudomonadota</taxon>
        <taxon>Alphaproteobacteria</taxon>
        <taxon>Rhodobacterales</taxon>
        <taxon>Paracoccaceae</taxon>
        <taxon>Paracoccus</taxon>
    </lineage>
</organism>
<accession>A0A521D4T4</accession>
<dbReference type="Gene3D" id="3.40.50.1240">
    <property type="entry name" value="Phosphoglycerate mutase-like"/>
    <property type="match status" value="1"/>
</dbReference>
<keyword evidence="6" id="KW-1185">Reference proteome</keyword>
<dbReference type="SMART" id="SM00855">
    <property type="entry name" value="PGAM"/>
    <property type="match status" value="1"/>
</dbReference>
<dbReference type="OrthoDB" id="9781415at2"/>
<dbReference type="GO" id="GO:0005737">
    <property type="term" value="C:cytoplasm"/>
    <property type="evidence" value="ECO:0007669"/>
    <property type="project" value="TreeGrafter"/>
</dbReference>
<gene>
    <name evidence="5" type="ORF">SAMN06265221_106113</name>
</gene>
<evidence type="ECO:0000256" key="1">
    <source>
        <dbReference type="ARBA" id="ARBA00023152"/>
    </source>
</evidence>
<dbReference type="PIRSF" id="PIRSF000709">
    <property type="entry name" value="6PFK_2-Ptase"/>
    <property type="match status" value="1"/>
</dbReference>
<evidence type="ECO:0000313" key="6">
    <source>
        <dbReference type="Proteomes" id="UP000319014"/>
    </source>
</evidence>